<sequence length="142" mass="16681">MEKLLGEITSAIMNRWSTAEAIPGKVTPSTSSDLIREFVINEELPWLISVENRAGRGYAVICSRTESSEKLQQYKNEKYPNPFHQGPEKDVFLEYYIEKDFFSDGYKTHFYKNRQINSVIWSIDNLVKNLEFDFSEYEKQYA</sequence>
<evidence type="ECO:0000313" key="2">
    <source>
        <dbReference type="Proteomes" id="UP000294850"/>
    </source>
</evidence>
<keyword evidence="2" id="KW-1185">Reference proteome</keyword>
<protein>
    <submittedName>
        <fullName evidence="1">Uncharacterized protein</fullName>
    </submittedName>
</protein>
<dbReference type="AlphaFoldDB" id="A0A4R5DQS6"/>
<reference evidence="1 2" key="1">
    <citation type="submission" date="2019-03" db="EMBL/GenBank/DDBJ databases">
        <title>Dyadobacter AR-3-6 sp. nov., isolated from arctic soil.</title>
        <authorList>
            <person name="Chaudhary D.K."/>
        </authorList>
    </citation>
    <scope>NUCLEOTIDE SEQUENCE [LARGE SCALE GENOMIC DNA]</scope>
    <source>
        <strain evidence="1 2">AR-3-6</strain>
    </source>
</reference>
<comment type="caution">
    <text evidence="1">The sequence shown here is derived from an EMBL/GenBank/DDBJ whole genome shotgun (WGS) entry which is preliminary data.</text>
</comment>
<dbReference type="EMBL" id="SMFL01000005">
    <property type="protein sequence ID" value="TDE14614.1"/>
    <property type="molecule type" value="Genomic_DNA"/>
</dbReference>
<accession>A0A4R5DQS6</accession>
<evidence type="ECO:0000313" key="1">
    <source>
        <dbReference type="EMBL" id="TDE14614.1"/>
    </source>
</evidence>
<organism evidence="1 2">
    <name type="scientific">Dyadobacter psychrotolerans</name>
    <dbReference type="NCBI Taxonomy" id="2541721"/>
    <lineage>
        <taxon>Bacteria</taxon>
        <taxon>Pseudomonadati</taxon>
        <taxon>Bacteroidota</taxon>
        <taxon>Cytophagia</taxon>
        <taxon>Cytophagales</taxon>
        <taxon>Spirosomataceae</taxon>
        <taxon>Dyadobacter</taxon>
    </lineage>
</organism>
<proteinExistence type="predicted"/>
<gene>
    <name evidence="1" type="ORF">E0F88_15590</name>
</gene>
<dbReference type="Proteomes" id="UP000294850">
    <property type="component" value="Unassembled WGS sequence"/>
</dbReference>
<dbReference type="RefSeq" id="WP_131959198.1">
    <property type="nucleotide sequence ID" value="NZ_SMFL01000005.1"/>
</dbReference>
<name>A0A4R5DQS6_9BACT</name>